<keyword evidence="3" id="KW-1185">Reference proteome</keyword>
<evidence type="ECO:0000313" key="2">
    <source>
        <dbReference type="EMBL" id="RAR15458.1"/>
    </source>
</evidence>
<protein>
    <submittedName>
        <fullName evidence="2">Uncharacterized protein</fullName>
    </submittedName>
</protein>
<comment type="caution">
    <text evidence="2">The sequence shown here is derived from an EMBL/GenBank/DDBJ whole genome shotgun (WGS) entry which is preliminary data.</text>
</comment>
<gene>
    <name evidence="2" type="ORF">DDE83_001099</name>
</gene>
<evidence type="ECO:0000256" key="1">
    <source>
        <dbReference type="SAM" id="MobiDB-lite"/>
    </source>
</evidence>
<feature type="region of interest" description="Disordered" evidence="1">
    <location>
        <begin position="515"/>
        <end position="536"/>
    </location>
</feature>
<evidence type="ECO:0000313" key="3">
    <source>
        <dbReference type="Proteomes" id="UP000249619"/>
    </source>
</evidence>
<dbReference type="EMBL" id="QGDH01000011">
    <property type="protein sequence ID" value="RAR15458.1"/>
    <property type="molecule type" value="Genomic_DNA"/>
</dbReference>
<sequence length="727" mass="81204">MTDTTTERSFPVQGPRNVLILKGNVVTEALELLDELMRRIGEQIRQKPKPWHLFSFICASGASGPLAVFLGPGQQTTTDYRDFLSILGEKSDMLSEYPSNMASRKAWLDVKGTLPERFLKKSREEHRCEAYIWNFCYSDQSPNHVETKNPDETLEESFFRAGNVEEYPQCDGQDRPNTRFPLHGLIEAAKTNRQYHNESCYVSIRECAKDEHELENENKDLESIGPHFAFVIQGSQKFNIHTHEEMLKATAVELVEARLPAKTTVEGRQKKEKMLYIVEPAVLIRGNELKRQSRCCWRAKFYRKVPMEDDVADVDTMWPLQDDSFLTLDATSYVDDYLQAIESELCSDSALLCADAPFPDLYGATVNWEPMLQRKYAPATQTEQTSSSPYAYTAPAAVADQFCLSVADTGPTGRHASCSSAHSWTDGKANAANSSLSTTAGTLPLCGNIQEPRFETPDCLASLSQWTNEELSDKAGNEREVWISPQDLVLSNRTNPGSMQAREKHGKDVLRRKRTLSAIEPTSSPSRKKAKGSPTKLSKPILRVNCAVAPQRQPQPFLSPLPFSIDSSTTFTSSAQSAQTSARFYHHPSSSQVYDCHQTYNYQPQSYAQPPSRSPAAPYWPGFSGYQPAWTPTREAYGGYSFAEMCQTSVTYSQYSAHSSRSEYVGGFTGTAHTNGPTALPNQSGDARDTFINAAVSRLREVEDTLATQQGFIHEMLQMAALLGIRH</sequence>
<proteinExistence type="predicted"/>
<reference evidence="3" key="1">
    <citation type="submission" date="2018-05" db="EMBL/GenBank/DDBJ databases">
        <title>Draft genome sequence of Stemphylium lycopersici strain CIDEFI 213.</title>
        <authorList>
            <person name="Medina R."/>
            <person name="Franco M.E.E."/>
            <person name="Lucentini C.G."/>
            <person name="Saparrat M.C.N."/>
            <person name="Balatti P.A."/>
        </authorList>
    </citation>
    <scope>NUCLEOTIDE SEQUENCE [LARGE SCALE GENOMIC DNA]</scope>
    <source>
        <strain evidence="3">CIDEFI 213</strain>
    </source>
</reference>
<name>A0A364NDS2_STELY</name>
<dbReference type="Proteomes" id="UP000249619">
    <property type="component" value="Unassembled WGS sequence"/>
</dbReference>
<feature type="region of interest" description="Disordered" evidence="1">
    <location>
        <begin position="490"/>
        <end position="509"/>
    </location>
</feature>
<dbReference type="AlphaFoldDB" id="A0A364NDS2"/>
<organism evidence="2 3">
    <name type="scientific">Stemphylium lycopersici</name>
    <name type="common">Tomato gray leaf spot disease fungus</name>
    <name type="synonym">Thyrospora lycopersici</name>
    <dbReference type="NCBI Taxonomy" id="183478"/>
    <lineage>
        <taxon>Eukaryota</taxon>
        <taxon>Fungi</taxon>
        <taxon>Dikarya</taxon>
        <taxon>Ascomycota</taxon>
        <taxon>Pezizomycotina</taxon>
        <taxon>Dothideomycetes</taxon>
        <taxon>Pleosporomycetidae</taxon>
        <taxon>Pleosporales</taxon>
        <taxon>Pleosporineae</taxon>
        <taxon>Pleosporaceae</taxon>
        <taxon>Stemphylium</taxon>
    </lineage>
</organism>
<accession>A0A364NDS2</accession>